<dbReference type="InterPro" id="IPR029063">
    <property type="entry name" value="SAM-dependent_MTases_sf"/>
</dbReference>
<dbReference type="GO" id="GO:0003886">
    <property type="term" value="F:DNA (cytosine-5-)-methyltransferase activity"/>
    <property type="evidence" value="ECO:0007669"/>
    <property type="project" value="UniProtKB-EC"/>
</dbReference>
<keyword evidence="2 5" id="KW-0489">Methyltransferase</keyword>
<dbReference type="PROSITE" id="PS51679">
    <property type="entry name" value="SAM_MT_C5"/>
    <property type="match status" value="1"/>
</dbReference>
<dbReference type="EC" id="2.1.1.37" evidence="1"/>
<proteinExistence type="inferred from homology"/>
<organism evidence="7 8">
    <name type="scientific">Jaminaea rosea</name>
    <dbReference type="NCBI Taxonomy" id="1569628"/>
    <lineage>
        <taxon>Eukaryota</taxon>
        <taxon>Fungi</taxon>
        <taxon>Dikarya</taxon>
        <taxon>Basidiomycota</taxon>
        <taxon>Ustilaginomycotina</taxon>
        <taxon>Exobasidiomycetes</taxon>
        <taxon>Microstromatales</taxon>
        <taxon>Microstromatales incertae sedis</taxon>
        <taxon>Jaminaea</taxon>
    </lineage>
</organism>
<evidence type="ECO:0000313" key="8">
    <source>
        <dbReference type="Proteomes" id="UP000245884"/>
    </source>
</evidence>
<reference evidence="7 8" key="1">
    <citation type="journal article" date="2018" name="Mol. Biol. Evol.">
        <title>Broad Genomic Sampling Reveals a Smut Pathogenic Ancestry of the Fungal Clade Ustilaginomycotina.</title>
        <authorList>
            <person name="Kijpornyongpan T."/>
            <person name="Mondo S.J."/>
            <person name="Barry K."/>
            <person name="Sandor L."/>
            <person name="Lee J."/>
            <person name="Lipzen A."/>
            <person name="Pangilinan J."/>
            <person name="LaButti K."/>
            <person name="Hainaut M."/>
            <person name="Henrissat B."/>
            <person name="Grigoriev I.V."/>
            <person name="Spatafora J.W."/>
            <person name="Aime M.C."/>
        </authorList>
    </citation>
    <scope>NUCLEOTIDE SEQUENCE [LARGE SCALE GENOMIC DNA]</scope>
    <source>
        <strain evidence="7 8">MCA 5214</strain>
    </source>
</reference>
<dbReference type="Proteomes" id="UP000245884">
    <property type="component" value="Unassembled WGS sequence"/>
</dbReference>
<dbReference type="Gene3D" id="3.90.120.10">
    <property type="entry name" value="DNA Methylase, subunit A, domain 2"/>
    <property type="match status" value="2"/>
</dbReference>
<keyword evidence="3 5" id="KW-0808">Transferase</keyword>
<dbReference type="STRING" id="1569628.A0A316UWN8"/>
<dbReference type="PROSITE" id="PS00095">
    <property type="entry name" value="C5_MTASE_2"/>
    <property type="match status" value="1"/>
</dbReference>
<name>A0A316UWN8_9BASI</name>
<dbReference type="GO" id="GO:0032259">
    <property type="term" value="P:methylation"/>
    <property type="evidence" value="ECO:0007669"/>
    <property type="project" value="UniProtKB-KW"/>
</dbReference>
<dbReference type="PANTHER" id="PTHR10629">
    <property type="entry name" value="CYTOSINE-SPECIFIC METHYLTRANSFERASE"/>
    <property type="match status" value="1"/>
</dbReference>
<accession>A0A316UWN8</accession>
<evidence type="ECO:0000256" key="3">
    <source>
        <dbReference type="ARBA" id="ARBA00022679"/>
    </source>
</evidence>
<dbReference type="Gene3D" id="3.40.50.150">
    <property type="entry name" value="Vaccinia Virus protein VP39"/>
    <property type="match status" value="1"/>
</dbReference>
<evidence type="ECO:0000313" key="7">
    <source>
        <dbReference type="EMBL" id="PWN29699.1"/>
    </source>
</evidence>
<dbReference type="OrthoDB" id="5376140at2759"/>
<keyword evidence="8" id="KW-1185">Reference proteome</keyword>
<evidence type="ECO:0000256" key="6">
    <source>
        <dbReference type="SAM" id="MobiDB-lite"/>
    </source>
</evidence>
<dbReference type="PANTHER" id="PTHR10629:SF52">
    <property type="entry name" value="DNA (CYTOSINE-5)-METHYLTRANSFERASE 1"/>
    <property type="match status" value="1"/>
</dbReference>
<dbReference type="AlphaFoldDB" id="A0A316UWN8"/>
<feature type="region of interest" description="Disordered" evidence="6">
    <location>
        <begin position="394"/>
        <end position="415"/>
    </location>
</feature>
<dbReference type="InterPro" id="IPR001525">
    <property type="entry name" value="C5_MeTfrase"/>
</dbReference>
<feature type="region of interest" description="Disordered" evidence="6">
    <location>
        <begin position="270"/>
        <end position="291"/>
    </location>
</feature>
<evidence type="ECO:0000256" key="5">
    <source>
        <dbReference type="PROSITE-ProRule" id="PRU01016"/>
    </source>
</evidence>
<evidence type="ECO:0000256" key="4">
    <source>
        <dbReference type="ARBA" id="ARBA00022691"/>
    </source>
</evidence>
<feature type="compositionally biased region" description="Basic and acidic residues" evidence="6">
    <location>
        <begin position="401"/>
        <end position="415"/>
    </location>
</feature>
<dbReference type="SUPFAM" id="SSF53335">
    <property type="entry name" value="S-adenosyl-L-methionine-dependent methyltransferases"/>
    <property type="match status" value="1"/>
</dbReference>
<dbReference type="GO" id="GO:0005634">
    <property type="term" value="C:nucleus"/>
    <property type="evidence" value="ECO:0007669"/>
    <property type="project" value="TreeGrafter"/>
</dbReference>
<dbReference type="InterPro" id="IPR031303">
    <property type="entry name" value="C5_meth_CS"/>
</dbReference>
<evidence type="ECO:0000256" key="2">
    <source>
        <dbReference type="ARBA" id="ARBA00022603"/>
    </source>
</evidence>
<dbReference type="GO" id="GO:0003677">
    <property type="term" value="F:DNA binding"/>
    <property type="evidence" value="ECO:0007669"/>
    <property type="project" value="TreeGrafter"/>
</dbReference>
<dbReference type="InterPro" id="IPR050390">
    <property type="entry name" value="C5-Methyltransferase"/>
</dbReference>
<sequence length="415" mass="46030">MNRRRDPEDPRNFLVFSVLSYVEVLRPSYFVLENVEGMISPTMSVGKERQGFLKVLVMTLLELGYGVRVSHVQAARCGAATMRDRIILMASREGLPLPRHPTATNVLPSTTIEKVTLEPTPAAPRQYRCFTDEEFAEGCAPHPALTVASALSDLPIWDWQDPHSAIQETQQDQELARRRKQGIPVYAGDSQRPLIGPRLQSYSSPPKNVFQALMRWGSAGRVTQHQTLRFSSLEIERVVQLPFRRGANHESWASAYVGRPHLTPGRLESQSAFSPAGGSAGGGWGDGTTPMDRAERLRIRDEVRRADRSYRRIEADKPCPMLFTTAAPGAYNGPCIHHNAARALTLRERMRVQGFPDSVSFYGTPDEVQQQVGNAVPVPLGMAIGRCLLESWDSQGSSAGEKSERRGEKRKAGAM</sequence>
<gene>
    <name evidence="7" type="ORF">BDZ90DRAFT_117651</name>
</gene>
<dbReference type="GO" id="GO:0044027">
    <property type="term" value="P:negative regulation of gene expression via chromosomal CpG island methylation"/>
    <property type="evidence" value="ECO:0007669"/>
    <property type="project" value="TreeGrafter"/>
</dbReference>
<keyword evidence="4 5" id="KW-0949">S-adenosyl-L-methionine</keyword>
<comment type="similarity">
    <text evidence="5">Belongs to the class I-like SAM-binding methyltransferase superfamily. C5-methyltransferase family.</text>
</comment>
<dbReference type="GeneID" id="37025090"/>
<dbReference type="EMBL" id="KZ819663">
    <property type="protein sequence ID" value="PWN29699.1"/>
    <property type="molecule type" value="Genomic_DNA"/>
</dbReference>
<comment type="caution">
    <text evidence="5">Lacks conserved residue(s) required for the propagation of feature annotation.</text>
</comment>
<evidence type="ECO:0000256" key="1">
    <source>
        <dbReference type="ARBA" id="ARBA00011975"/>
    </source>
</evidence>
<dbReference type="RefSeq" id="XP_025364311.1">
    <property type="nucleotide sequence ID" value="XM_025503267.1"/>
</dbReference>
<dbReference type="Pfam" id="PF00145">
    <property type="entry name" value="DNA_methylase"/>
    <property type="match status" value="2"/>
</dbReference>
<protein>
    <recommendedName>
        <fullName evidence="1">DNA (cytosine-5-)-methyltransferase</fullName>
        <ecNumber evidence="1">2.1.1.37</ecNumber>
    </recommendedName>
</protein>